<name>A0A1M7LQE9_9RHOB</name>
<dbReference type="EMBL" id="FRCB01000019">
    <property type="protein sequence ID" value="SHM79907.1"/>
    <property type="molecule type" value="Genomic_DNA"/>
</dbReference>
<evidence type="ECO:0000313" key="1">
    <source>
        <dbReference type="EMBL" id="SHM79907.1"/>
    </source>
</evidence>
<reference evidence="1 2" key="1">
    <citation type="submission" date="2016-11" db="EMBL/GenBank/DDBJ databases">
        <authorList>
            <person name="Varghese N."/>
            <person name="Submissions S."/>
        </authorList>
    </citation>
    <scope>NUCLEOTIDE SEQUENCE [LARGE SCALE GENOMIC DNA]</scope>
    <source>
        <strain evidence="1 2">DSM 28249</strain>
    </source>
</reference>
<sequence>MTNFYSPQPPEPPKTCQDLCCVAANAQSLTGKAHAPDLERRFMRSQTSDFPQNRRVVDIRCRRERAKSNLANRTVARFSRSESGWLMRRAVSMRNWADRALWSSCLACSASINITTGRYRPFRCTAKDYPLAWLKPHPFQRRFCACLIRSRPFSVFGPVLNPPCMRQRRLPGTTRAWHASPALVFAPHPGRRASARGSP</sequence>
<protein>
    <submittedName>
        <fullName evidence="1">Uncharacterized protein</fullName>
    </submittedName>
</protein>
<accession>A0A1M7LQE9</accession>
<evidence type="ECO:0000313" key="2">
    <source>
        <dbReference type="Proteomes" id="UP000322545"/>
    </source>
</evidence>
<gene>
    <name evidence="1" type="ORF">SAMN05443432_11912</name>
</gene>
<dbReference type="Proteomes" id="UP000322545">
    <property type="component" value="Unassembled WGS sequence"/>
</dbReference>
<proteinExistence type="predicted"/>
<keyword evidence="2" id="KW-1185">Reference proteome</keyword>
<dbReference type="AlphaFoldDB" id="A0A1M7LQE9"/>
<organism evidence="1 2">
    <name type="scientific">Roseovarius litoreus</name>
    <dbReference type="NCBI Taxonomy" id="1155722"/>
    <lineage>
        <taxon>Bacteria</taxon>
        <taxon>Pseudomonadati</taxon>
        <taxon>Pseudomonadota</taxon>
        <taxon>Alphaproteobacteria</taxon>
        <taxon>Rhodobacterales</taxon>
        <taxon>Roseobacteraceae</taxon>
        <taxon>Roseovarius</taxon>
    </lineage>
</organism>